<protein>
    <submittedName>
        <fullName evidence="3">Uncharacterized protein</fullName>
    </submittedName>
</protein>
<feature type="region of interest" description="Disordered" evidence="1">
    <location>
        <begin position="321"/>
        <end position="431"/>
    </location>
</feature>
<feature type="compositionally biased region" description="Low complexity" evidence="1">
    <location>
        <begin position="394"/>
        <end position="409"/>
    </location>
</feature>
<sequence>MGQQMQFKYVRENRMGQDLDDWGPAFVEAAMKARFSLVPQSEADRGGRNPMLYMSKVGDWTQMAEQLVCVPKELAEAVRVVTNIFHQYQTFLLTCPFGDVEKAARNKARKVIVRKVYSGLQGIICAAFAVLLEVWERLAARGLDVDQAREATGSLNGYAFLYQFLHEMLQAGGCSHAELDKEGHGDMFQDGTWQPDPVVALQETSDPSAAWKAAWGRSFGDAKKDQNIVPTDGAVCDEFLEEFVRDSLQGLCEHLQGGSTPKEMGKIQKLCGVGSLYVPRAPPPGEEKGAGGTAWVNLYDGTKLPPVPTTPSEFRLMAARFPRPLTTPTVDPCNKEAAEQEGGDMAAEPQDDDVSQAHPTATGASGNESRQQHTEVSGELPASGEKIQTEVPRQGEQQAGGREGSAGSKSEGKKGETMGDGELLTQVKPLVAKAKHNTAEVKKKVMEAKAAAAAETETEAAVETEEANTKAMAEAEEAEAKADAEAERVAEAGCEGGTEKKRRKKTSKSKSKSKSKSTSKSKEMRQTVEEDGRAVVVPEDGAQEDQWLPPPPSATGKLSTTPEDSARVTRSSGHAVPTGRGKSLSNMVGSLPEETEKRTVESSGLEADPTGTAVGGAKSELPLRPPGRKRRQGAVQPQDPDAMVVDTAVAEPVAGNALESTQSKQEDVSMTLSDSEDADSSSRGPPPAKRRRVRGGRV</sequence>
<feature type="compositionally biased region" description="Basic and acidic residues" evidence="1">
    <location>
        <begin position="478"/>
        <end position="490"/>
    </location>
</feature>
<evidence type="ECO:0000256" key="1">
    <source>
        <dbReference type="SAM" id="MobiDB-lite"/>
    </source>
</evidence>
<dbReference type="EMBL" id="KZ857403">
    <property type="protein sequence ID" value="RDX49837.1"/>
    <property type="molecule type" value="Genomic_DNA"/>
</dbReference>
<proteinExistence type="predicted"/>
<feature type="compositionally biased region" description="Polar residues" evidence="1">
    <location>
        <begin position="357"/>
        <end position="369"/>
    </location>
</feature>
<accession>A0A371DBD4</accession>
<feature type="region of interest" description="Disordered" evidence="1">
    <location>
        <begin position="444"/>
        <end position="698"/>
    </location>
</feature>
<keyword evidence="2" id="KW-0472">Membrane</keyword>
<feature type="compositionally biased region" description="Acidic residues" evidence="1">
    <location>
        <begin position="456"/>
        <end position="466"/>
    </location>
</feature>
<feature type="compositionally biased region" description="Basic residues" evidence="1">
    <location>
        <begin position="500"/>
        <end position="519"/>
    </location>
</feature>
<name>A0A371DBD4_9APHY</name>
<evidence type="ECO:0000256" key="2">
    <source>
        <dbReference type="SAM" id="Phobius"/>
    </source>
</evidence>
<feature type="compositionally biased region" description="Polar residues" evidence="1">
    <location>
        <begin position="658"/>
        <end position="673"/>
    </location>
</feature>
<dbReference type="AlphaFoldDB" id="A0A371DBD4"/>
<evidence type="ECO:0000313" key="4">
    <source>
        <dbReference type="Proteomes" id="UP000256964"/>
    </source>
</evidence>
<feature type="compositionally biased region" description="Basic and acidic residues" evidence="1">
    <location>
        <begin position="520"/>
        <end position="533"/>
    </location>
</feature>
<evidence type="ECO:0000313" key="3">
    <source>
        <dbReference type="EMBL" id="RDX49837.1"/>
    </source>
</evidence>
<feature type="compositionally biased region" description="Polar residues" evidence="1">
    <location>
        <begin position="556"/>
        <end position="572"/>
    </location>
</feature>
<dbReference type="Proteomes" id="UP000256964">
    <property type="component" value="Unassembled WGS sequence"/>
</dbReference>
<reference evidence="3 4" key="1">
    <citation type="journal article" date="2018" name="Biotechnol. Biofuels">
        <title>Integrative visual omics of the white-rot fungus Polyporus brumalis exposes the biotechnological potential of its oxidative enzymes for delignifying raw plant biomass.</title>
        <authorList>
            <person name="Miyauchi S."/>
            <person name="Rancon A."/>
            <person name="Drula E."/>
            <person name="Hage H."/>
            <person name="Chaduli D."/>
            <person name="Favel A."/>
            <person name="Grisel S."/>
            <person name="Henrissat B."/>
            <person name="Herpoel-Gimbert I."/>
            <person name="Ruiz-Duenas F.J."/>
            <person name="Chevret D."/>
            <person name="Hainaut M."/>
            <person name="Lin J."/>
            <person name="Wang M."/>
            <person name="Pangilinan J."/>
            <person name="Lipzen A."/>
            <person name="Lesage-Meessen L."/>
            <person name="Navarro D."/>
            <person name="Riley R."/>
            <person name="Grigoriev I.V."/>
            <person name="Zhou S."/>
            <person name="Raouche S."/>
            <person name="Rosso M.N."/>
        </authorList>
    </citation>
    <scope>NUCLEOTIDE SEQUENCE [LARGE SCALE GENOMIC DNA]</scope>
    <source>
        <strain evidence="3 4">BRFM 1820</strain>
    </source>
</reference>
<keyword evidence="2" id="KW-1133">Transmembrane helix</keyword>
<feature type="transmembrane region" description="Helical" evidence="2">
    <location>
        <begin position="116"/>
        <end position="135"/>
    </location>
</feature>
<keyword evidence="4" id="KW-1185">Reference proteome</keyword>
<gene>
    <name evidence="3" type="ORF">OH76DRAFT_1403439</name>
</gene>
<organism evidence="3 4">
    <name type="scientific">Lentinus brumalis</name>
    <dbReference type="NCBI Taxonomy" id="2498619"/>
    <lineage>
        <taxon>Eukaryota</taxon>
        <taxon>Fungi</taxon>
        <taxon>Dikarya</taxon>
        <taxon>Basidiomycota</taxon>
        <taxon>Agaricomycotina</taxon>
        <taxon>Agaricomycetes</taxon>
        <taxon>Polyporales</taxon>
        <taxon>Polyporaceae</taxon>
        <taxon>Lentinus</taxon>
    </lineage>
</organism>
<keyword evidence="2" id="KW-0812">Transmembrane</keyword>
<feature type="compositionally biased region" description="Basic residues" evidence="1">
    <location>
        <begin position="688"/>
        <end position="698"/>
    </location>
</feature>